<accession>A0A4R6JAC9</accession>
<reference evidence="3 4" key="1">
    <citation type="submission" date="2019-03" db="EMBL/GenBank/DDBJ databases">
        <title>Sequencing the genomes of 1000 actinobacteria strains.</title>
        <authorList>
            <person name="Klenk H.-P."/>
        </authorList>
    </citation>
    <scope>NUCLEOTIDE SEQUENCE [LARGE SCALE GENOMIC DNA]</scope>
    <source>
        <strain evidence="3 4">DSM 43805</strain>
    </source>
</reference>
<keyword evidence="2" id="KW-0812">Transmembrane</keyword>
<name>A0A4R6JAC9_9ACTN</name>
<sequence length="67" mass="7188">MTDPDEDPLVPYQDSDAGPASQRGEWRWLIITVVVLLFVCGGLAVAVNAWLGDNAAKVRDSVAAHLP</sequence>
<dbReference type="RefSeq" id="WP_133878419.1">
    <property type="nucleotide sequence ID" value="NZ_BOMD01000035.1"/>
</dbReference>
<gene>
    <name evidence="3" type="ORF">C8E87_7913</name>
</gene>
<evidence type="ECO:0000313" key="3">
    <source>
        <dbReference type="EMBL" id="TDO32452.1"/>
    </source>
</evidence>
<dbReference type="Proteomes" id="UP000294901">
    <property type="component" value="Unassembled WGS sequence"/>
</dbReference>
<evidence type="ECO:0000313" key="4">
    <source>
        <dbReference type="Proteomes" id="UP000294901"/>
    </source>
</evidence>
<comment type="caution">
    <text evidence="3">The sequence shown here is derived from an EMBL/GenBank/DDBJ whole genome shotgun (WGS) entry which is preliminary data.</text>
</comment>
<keyword evidence="2" id="KW-0472">Membrane</keyword>
<evidence type="ECO:0000256" key="1">
    <source>
        <dbReference type="SAM" id="MobiDB-lite"/>
    </source>
</evidence>
<protein>
    <submittedName>
        <fullName evidence="3">Uncharacterized protein</fullName>
    </submittedName>
</protein>
<feature type="transmembrane region" description="Helical" evidence="2">
    <location>
        <begin position="28"/>
        <end position="51"/>
    </location>
</feature>
<feature type="region of interest" description="Disordered" evidence="1">
    <location>
        <begin position="1"/>
        <end position="21"/>
    </location>
</feature>
<organism evidence="3 4">
    <name type="scientific">Paractinoplanes brasiliensis</name>
    <dbReference type="NCBI Taxonomy" id="52695"/>
    <lineage>
        <taxon>Bacteria</taxon>
        <taxon>Bacillati</taxon>
        <taxon>Actinomycetota</taxon>
        <taxon>Actinomycetes</taxon>
        <taxon>Micromonosporales</taxon>
        <taxon>Micromonosporaceae</taxon>
        <taxon>Paractinoplanes</taxon>
    </lineage>
</organism>
<dbReference type="AlphaFoldDB" id="A0A4R6JAC9"/>
<keyword evidence="2" id="KW-1133">Transmembrane helix</keyword>
<dbReference type="EMBL" id="SNWR01000002">
    <property type="protein sequence ID" value="TDO32452.1"/>
    <property type="molecule type" value="Genomic_DNA"/>
</dbReference>
<proteinExistence type="predicted"/>
<evidence type="ECO:0000256" key="2">
    <source>
        <dbReference type="SAM" id="Phobius"/>
    </source>
</evidence>
<keyword evidence="4" id="KW-1185">Reference proteome</keyword>